<feature type="coiled-coil region" evidence="1">
    <location>
        <begin position="672"/>
        <end position="703"/>
    </location>
</feature>
<organism evidence="5 6">
    <name type="scientific">Desulfolithobacter dissulfuricans</name>
    <dbReference type="NCBI Taxonomy" id="2795293"/>
    <lineage>
        <taxon>Bacteria</taxon>
        <taxon>Pseudomonadati</taxon>
        <taxon>Thermodesulfobacteriota</taxon>
        <taxon>Desulfobulbia</taxon>
        <taxon>Desulfobulbales</taxon>
        <taxon>Desulfobulbaceae</taxon>
        <taxon>Desulfolithobacter</taxon>
    </lineage>
</organism>
<evidence type="ECO:0000256" key="1">
    <source>
        <dbReference type="SAM" id="Coils"/>
    </source>
</evidence>
<dbReference type="InterPro" id="IPR052894">
    <property type="entry name" value="AsmA-related"/>
</dbReference>
<dbReference type="GO" id="GO:0090313">
    <property type="term" value="P:regulation of protein targeting to membrane"/>
    <property type="evidence" value="ECO:0007669"/>
    <property type="project" value="TreeGrafter"/>
</dbReference>
<dbReference type="AlphaFoldDB" id="A0A915TZA5"/>
<evidence type="ECO:0000256" key="2">
    <source>
        <dbReference type="SAM" id="MobiDB-lite"/>
    </source>
</evidence>
<evidence type="ECO:0000256" key="3">
    <source>
        <dbReference type="SAM" id="Phobius"/>
    </source>
</evidence>
<feature type="transmembrane region" description="Helical" evidence="3">
    <location>
        <begin position="6"/>
        <end position="28"/>
    </location>
</feature>
<keyword evidence="3" id="KW-0812">Transmembrane</keyword>
<dbReference type="Pfam" id="PF05170">
    <property type="entry name" value="AsmA"/>
    <property type="match status" value="1"/>
</dbReference>
<accession>A0A915TZA5</accession>
<proteinExistence type="predicted"/>
<gene>
    <name evidence="5" type="ORF">GF1_09100</name>
</gene>
<evidence type="ECO:0000313" key="6">
    <source>
        <dbReference type="Proteomes" id="UP001063350"/>
    </source>
</evidence>
<feature type="domain" description="AsmA" evidence="4">
    <location>
        <begin position="5"/>
        <end position="607"/>
    </location>
</feature>
<evidence type="ECO:0000259" key="4">
    <source>
        <dbReference type="Pfam" id="PF05170"/>
    </source>
</evidence>
<dbReference type="GO" id="GO:0005886">
    <property type="term" value="C:plasma membrane"/>
    <property type="evidence" value="ECO:0007669"/>
    <property type="project" value="TreeGrafter"/>
</dbReference>
<evidence type="ECO:0000313" key="5">
    <source>
        <dbReference type="EMBL" id="BCO08534.1"/>
    </source>
</evidence>
<dbReference type="Proteomes" id="UP001063350">
    <property type="component" value="Chromosome"/>
</dbReference>
<dbReference type="PANTHER" id="PTHR30441:SF4">
    <property type="entry name" value="PROTEIN ASMA"/>
    <property type="match status" value="1"/>
</dbReference>
<dbReference type="KEGG" id="ddu:GF1_09100"/>
<protein>
    <submittedName>
        <fullName evidence="5">Cell envelope biogenesis protein AsmA</fullName>
    </submittedName>
</protein>
<dbReference type="EMBL" id="AP024233">
    <property type="protein sequence ID" value="BCO08534.1"/>
    <property type="molecule type" value="Genomic_DNA"/>
</dbReference>
<dbReference type="InterPro" id="IPR007844">
    <property type="entry name" value="AsmA"/>
</dbReference>
<keyword evidence="6" id="KW-1185">Reference proteome</keyword>
<name>A0A915TZA5_9BACT</name>
<feature type="region of interest" description="Disordered" evidence="2">
    <location>
        <begin position="388"/>
        <end position="428"/>
    </location>
</feature>
<keyword evidence="3" id="KW-0472">Membrane</keyword>
<keyword evidence="3" id="KW-1133">Transmembrane helix</keyword>
<dbReference type="PANTHER" id="PTHR30441">
    <property type="entry name" value="DUF748 DOMAIN-CONTAINING PROTEIN"/>
    <property type="match status" value="1"/>
</dbReference>
<sequence>MSVVKWLLYGLVGAIVLMVLAIIVLPLVMDNEALKKQLASRIEQKTGHSFQIEGPLQWSVFPWIGLEIGRVTVGNAPGFGDEPLATVEELDVKVALKPLFLKQVVADTVFLRGVRLNLVRNSAGRGNWEIFVSDEKEQGKKVQKKKTPEKSGEPAGGGLVLELNGLAMEDVTLRFEDQQKDSTIEIRDLALDIGKLVPDSPVPVQLWFGLASTEPDLNLKVGLTSSFSMSRDWQRLDLLDLGVDLKVFGAGLPDQGLHFELTGDLGLDRAQEELRVSELFLSGPGTEISTSLKVTGLDGQPRVSGKLDLKQVNPRELMQQLGLALKTRDREALTRLSGTVAVIQEGDTLALKPVSLQLDDTAVAGDIRVLSFAGPVVRARITMDDIDLDRYLPPGSEKEKISPPGSASDREPTIAATSQDQEKGEPPSFDALRRLDMEAELRVGGLKVRNLRLQKIVVDMSARDGMIRLQPVQAELYDGHFSGDFLVDLRQDTPKFQVSKNLVGISIGSLLKDLSGKEQLIGTGDVHVDVATEGLAESMMTRHMNGTMSFVLKDGSYKGFNLAQAIRRAQAALAGQEVAADQAQKTDFTELRGSAVIRQGVVENRDLYMASPVLRVTGKGKIDLVRKMLDYQVTAKVVGSLAGQGGKSGDELRGLAVPVRIKGPLDKPSYGVDMEAALKAGAEQQLEKKKQELLDKATEKIQDRMGGQLLKGLLGQ</sequence>
<reference evidence="5" key="1">
    <citation type="submission" date="2020-12" db="EMBL/GenBank/DDBJ databases">
        <title>Desulfobium dissulfuricans gen. nov., sp. nov., a novel mesophilic, sulfate-reducing bacterium isolated from a deep-sea hydrothermal vent.</title>
        <authorList>
            <person name="Hashimoto Y."/>
            <person name="Tame A."/>
            <person name="Sawayama S."/>
            <person name="Miyazaki J."/>
            <person name="Takai K."/>
            <person name="Nakagawa S."/>
        </authorList>
    </citation>
    <scope>NUCLEOTIDE SEQUENCE</scope>
    <source>
        <strain evidence="5">GF1</strain>
    </source>
</reference>
<keyword evidence="1" id="KW-0175">Coiled coil</keyword>